<dbReference type="PANTHER" id="PTHR42912">
    <property type="entry name" value="METHYLTRANSFERASE"/>
    <property type="match status" value="1"/>
</dbReference>
<gene>
    <name evidence="2" type="ORF">CVO96_05755</name>
</gene>
<dbReference type="InterPro" id="IPR050508">
    <property type="entry name" value="Methyltransf_Superfamily"/>
</dbReference>
<dbReference type="InterPro" id="IPR029063">
    <property type="entry name" value="SAM-dependent_MTases_sf"/>
</dbReference>
<dbReference type="GO" id="GO:0008757">
    <property type="term" value="F:S-adenosylmethionine-dependent methyltransferase activity"/>
    <property type="evidence" value="ECO:0007669"/>
    <property type="project" value="InterPro"/>
</dbReference>
<protein>
    <recommendedName>
        <fullName evidence="1">Methyltransferase type 11 domain-containing protein</fullName>
    </recommendedName>
</protein>
<keyword evidence="3" id="KW-1185">Reference proteome</keyword>
<dbReference type="InterPro" id="IPR013216">
    <property type="entry name" value="Methyltransf_11"/>
</dbReference>
<dbReference type="Proteomes" id="UP000236379">
    <property type="component" value="Unassembled WGS sequence"/>
</dbReference>
<evidence type="ECO:0000313" key="3">
    <source>
        <dbReference type="Proteomes" id="UP000236379"/>
    </source>
</evidence>
<accession>A0A2K3UWM9</accession>
<organism evidence="2 3">
    <name type="scientific">Deinococcus koreensis</name>
    <dbReference type="NCBI Taxonomy" id="2054903"/>
    <lineage>
        <taxon>Bacteria</taxon>
        <taxon>Thermotogati</taxon>
        <taxon>Deinococcota</taxon>
        <taxon>Deinococci</taxon>
        <taxon>Deinococcales</taxon>
        <taxon>Deinococcaceae</taxon>
        <taxon>Deinococcus</taxon>
    </lineage>
</organism>
<comment type="caution">
    <text evidence="2">The sequence shown here is derived from an EMBL/GenBank/DDBJ whole genome shotgun (WGS) entry which is preliminary data.</text>
</comment>
<dbReference type="RefSeq" id="WP_103311328.1">
    <property type="nucleotide sequence ID" value="NZ_PPPD01000001.1"/>
</dbReference>
<dbReference type="CDD" id="cd02440">
    <property type="entry name" value="AdoMet_MTases"/>
    <property type="match status" value="1"/>
</dbReference>
<dbReference type="EMBL" id="PPPD01000001">
    <property type="protein sequence ID" value="PNY80942.1"/>
    <property type="molecule type" value="Genomic_DNA"/>
</dbReference>
<evidence type="ECO:0000313" key="2">
    <source>
        <dbReference type="EMBL" id="PNY80942.1"/>
    </source>
</evidence>
<reference evidence="2 3" key="1">
    <citation type="submission" date="2018-01" db="EMBL/GenBank/DDBJ databases">
        <title>Deinococcus koreensis sp. nov., a radiation-resistant bacterium isolated from river water.</title>
        <authorList>
            <person name="Choi A."/>
        </authorList>
    </citation>
    <scope>NUCLEOTIDE SEQUENCE [LARGE SCALE GENOMIC DNA]</scope>
    <source>
        <strain evidence="2 3">SJW1-2</strain>
    </source>
</reference>
<dbReference type="PANTHER" id="PTHR42912:SF93">
    <property type="entry name" value="N6-ADENOSINE-METHYLTRANSFERASE TMT1A"/>
    <property type="match status" value="1"/>
</dbReference>
<sequence>MAAPIPLRSPGRPLLTALLTGLVLTQLGLRLWIRRWPRPIPYGWAWLLENPWRRSYRDPERLAAACALRAGDEVLEAGCGSGLFTPALAAHCAHLSALDIEPRYLAQTARKTAGLGNVTLLQGDLAALPCPDASLDVVVLISVLTEVPRPVDALRECRRVLRPGGRVVIGEEFFGPEYVRAGTVERWAREAGLRPLGRQGNPWAYLQTYAGPA</sequence>
<name>A0A2K3UWM9_9DEIO</name>
<dbReference type="OrthoDB" id="9808140at2"/>
<dbReference type="Pfam" id="PF08241">
    <property type="entry name" value="Methyltransf_11"/>
    <property type="match status" value="1"/>
</dbReference>
<feature type="domain" description="Methyltransferase type 11" evidence="1">
    <location>
        <begin position="75"/>
        <end position="169"/>
    </location>
</feature>
<dbReference type="SUPFAM" id="SSF53335">
    <property type="entry name" value="S-adenosyl-L-methionine-dependent methyltransferases"/>
    <property type="match status" value="1"/>
</dbReference>
<dbReference type="Gene3D" id="3.40.50.150">
    <property type="entry name" value="Vaccinia Virus protein VP39"/>
    <property type="match status" value="1"/>
</dbReference>
<dbReference type="AlphaFoldDB" id="A0A2K3UWM9"/>
<proteinExistence type="predicted"/>
<evidence type="ECO:0000259" key="1">
    <source>
        <dbReference type="Pfam" id="PF08241"/>
    </source>
</evidence>